<gene>
    <name evidence="2" type="ORF">ACFPK1_02095</name>
</gene>
<keyword evidence="3" id="KW-1185">Reference proteome</keyword>
<protein>
    <submittedName>
        <fullName evidence="2">DUF4253 domain-containing protein</fullName>
    </submittedName>
</protein>
<name>A0ABV9ZC13_9PSEU</name>
<comment type="caution">
    <text evidence="2">The sequence shown here is derived from an EMBL/GenBank/DDBJ whole genome shotgun (WGS) entry which is preliminary data.</text>
</comment>
<reference evidence="3" key="1">
    <citation type="journal article" date="2019" name="Int. J. Syst. Evol. Microbiol.">
        <title>The Global Catalogue of Microorganisms (GCM) 10K type strain sequencing project: providing services to taxonomists for standard genome sequencing and annotation.</title>
        <authorList>
            <consortium name="The Broad Institute Genomics Platform"/>
            <consortium name="The Broad Institute Genome Sequencing Center for Infectious Disease"/>
            <person name="Wu L."/>
            <person name="Ma J."/>
        </authorList>
    </citation>
    <scope>NUCLEOTIDE SEQUENCE [LARGE SCALE GENOMIC DNA]</scope>
    <source>
        <strain evidence="3">XZYJ18</strain>
    </source>
</reference>
<dbReference type="InterPro" id="IPR025349">
    <property type="entry name" value="DUF4253"/>
</dbReference>
<sequence length="238" mass="26248">MTTSDLSSSDTVDVLSDGTPTVYDDLLCHARAEHCTPVWLAHDDCRLGFLPVPDDPVGAIGAHDPYRVLAQWWPGPCPDDCACLDPFLGELPPLTRADGEDRSRDLRTFEEASGMAEDVVAYGLRKLALVRVSRPADIPAVVGWGGACNYSHQDNVRLGAVLRSWEERFGAVLSVMSSSTLLLSVAFPPTTDEEAELVASEHFAFCPDQVDPQNGTVYTPRTYGQTIRNANHWRFWWD</sequence>
<dbReference type="RefSeq" id="WP_378019229.1">
    <property type="nucleotide sequence ID" value="NZ_JBHSKG010000001.1"/>
</dbReference>
<organism evidence="2 3">
    <name type="scientific">Actinomycetospora rhizophila</name>
    <dbReference type="NCBI Taxonomy" id="1416876"/>
    <lineage>
        <taxon>Bacteria</taxon>
        <taxon>Bacillati</taxon>
        <taxon>Actinomycetota</taxon>
        <taxon>Actinomycetes</taxon>
        <taxon>Pseudonocardiales</taxon>
        <taxon>Pseudonocardiaceae</taxon>
        <taxon>Actinomycetospora</taxon>
    </lineage>
</organism>
<accession>A0ABV9ZC13</accession>
<evidence type="ECO:0000313" key="3">
    <source>
        <dbReference type="Proteomes" id="UP001596175"/>
    </source>
</evidence>
<proteinExistence type="predicted"/>
<dbReference type="EMBL" id="JBHSKG010000001">
    <property type="protein sequence ID" value="MFC5137009.1"/>
    <property type="molecule type" value="Genomic_DNA"/>
</dbReference>
<dbReference type="Pfam" id="PF14062">
    <property type="entry name" value="DUF4253"/>
    <property type="match status" value="1"/>
</dbReference>
<dbReference type="Proteomes" id="UP001596175">
    <property type="component" value="Unassembled WGS sequence"/>
</dbReference>
<evidence type="ECO:0000313" key="2">
    <source>
        <dbReference type="EMBL" id="MFC5137009.1"/>
    </source>
</evidence>
<evidence type="ECO:0000259" key="1">
    <source>
        <dbReference type="Pfam" id="PF14062"/>
    </source>
</evidence>
<feature type="domain" description="DUF4253" evidence="1">
    <location>
        <begin position="127"/>
        <end position="238"/>
    </location>
</feature>